<keyword evidence="2" id="KW-0456">Lyase</keyword>
<proteinExistence type="predicted"/>
<gene>
    <name evidence="2" type="ORF">FHX71_001624</name>
</gene>
<protein>
    <submittedName>
        <fullName evidence="2">Putative enzyme related to lactoylglutathione lyase</fullName>
    </submittedName>
</protein>
<sequence length="118" mass="12640">MTQIIDTVMSRIEVTDLDAALPTYRTLADTDEVRRLEFPQFRMAIVGTFMLIEGTPEHLAPFRRAATLMALDHDAAVAAFTAAGGQVLEAATASAGGTRTIVADRDGNPFEVFTPQGG</sequence>
<evidence type="ECO:0000313" key="3">
    <source>
        <dbReference type="Proteomes" id="UP000540568"/>
    </source>
</evidence>
<reference evidence="2 3" key="1">
    <citation type="submission" date="2020-07" db="EMBL/GenBank/DDBJ databases">
        <title>Sequencing the genomes of 1000 actinobacteria strains.</title>
        <authorList>
            <person name="Klenk H.-P."/>
        </authorList>
    </citation>
    <scope>NUCLEOTIDE SEQUENCE [LARGE SCALE GENOMIC DNA]</scope>
    <source>
        <strain evidence="2 3">DSM 44121</strain>
    </source>
</reference>
<evidence type="ECO:0000313" key="2">
    <source>
        <dbReference type="EMBL" id="MBA8807682.1"/>
    </source>
</evidence>
<accession>A0A7W3J7F3</accession>
<name>A0A7W3J7F3_9MICO</name>
<organism evidence="2 3">
    <name type="scientific">Promicromonospora sukumoe</name>
    <dbReference type="NCBI Taxonomy" id="88382"/>
    <lineage>
        <taxon>Bacteria</taxon>
        <taxon>Bacillati</taxon>
        <taxon>Actinomycetota</taxon>
        <taxon>Actinomycetes</taxon>
        <taxon>Micrococcales</taxon>
        <taxon>Promicromonosporaceae</taxon>
        <taxon>Promicromonospora</taxon>
    </lineage>
</organism>
<evidence type="ECO:0000259" key="1">
    <source>
        <dbReference type="PROSITE" id="PS51819"/>
    </source>
</evidence>
<dbReference type="EMBL" id="JACGWV010000001">
    <property type="protein sequence ID" value="MBA8807682.1"/>
    <property type="molecule type" value="Genomic_DNA"/>
</dbReference>
<dbReference type="Gene3D" id="3.10.180.10">
    <property type="entry name" value="2,3-Dihydroxybiphenyl 1,2-Dioxygenase, domain 1"/>
    <property type="match status" value="1"/>
</dbReference>
<dbReference type="InterPro" id="IPR041581">
    <property type="entry name" value="Glyoxalase_6"/>
</dbReference>
<keyword evidence="3" id="KW-1185">Reference proteome</keyword>
<dbReference type="InterPro" id="IPR029068">
    <property type="entry name" value="Glyas_Bleomycin-R_OHBP_Dase"/>
</dbReference>
<dbReference type="Proteomes" id="UP000540568">
    <property type="component" value="Unassembled WGS sequence"/>
</dbReference>
<dbReference type="GO" id="GO:0016829">
    <property type="term" value="F:lyase activity"/>
    <property type="evidence" value="ECO:0007669"/>
    <property type="project" value="UniProtKB-KW"/>
</dbReference>
<feature type="domain" description="VOC" evidence="1">
    <location>
        <begin position="4"/>
        <end position="115"/>
    </location>
</feature>
<comment type="caution">
    <text evidence="2">The sequence shown here is derived from an EMBL/GenBank/DDBJ whole genome shotgun (WGS) entry which is preliminary data.</text>
</comment>
<dbReference type="PROSITE" id="PS51819">
    <property type="entry name" value="VOC"/>
    <property type="match status" value="1"/>
</dbReference>
<dbReference type="SUPFAM" id="SSF54593">
    <property type="entry name" value="Glyoxalase/Bleomycin resistance protein/Dihydroxybiphenyl dioxygenase"/>
    <property type="match status" value="1"/>
</dbReference>
<dbReference type="RefSeq" id="WP_182615216.1">
    <property type="nucleotide sequence ID" value="NZ_BAAATF010000007.1"/>
</dbReference>
<dbReference type="AlphaFoldDB" id="A0A7W3J7F3"/>
<dbReference type="InterPro" id="IPR037523">
    <property type="entry name" value="VOC_core"/>
</dbReference>
<dbReference type="Pfam" id="PF18029">
    <property type="entry name" value="Glyoxalase_6"/>
    <property type="match status" value="1"/>
</dbReference>